<keyword evidence="6 7" id="KW-0961">Cell wall biogenesis/degradation</keyword>
<evidence type="ECO:0000256" key="5">
    <source>
        <dbReference type="ARBA" id="ARBA00023239"/>
    </source>
</evidence>
<keyword evidence="3 7" id="KW-1133">Transmembrane helix</keyword>
<evidence type="ECO:0000256" key="2">
    <source>
        <dbReference type="ARBA" id="ARBA00022692"/>
    </source>
</evidence>
<reference evidence="9" key="1">
    <citation type="submission" date="2017-09" db="EMBL/GenBank/DDBJ databases">
        <title>Depth-based differentiation of microbial function through sediment-hosted aquifers and enrichment of novel symbionts in the deep terrestrial subsurface.</title>
        <authorList>
            <person name="Probst A.J."/>
            <person name="Ladd B."/>
            <person name="Jarett J.K."/>
            <person name="Geller-Mcgrath D.E."/>
            <person name="Sieber C.M.K."/>
            <person name="Emerson J.B."/>
            <person name="Anantharaman K."/>
            <person name="Thomas B.C."/>
            <person name="Malmstrom R."/>
            <person name="Stieglmeier M."/>
            <person name="Klingl A."/>
            <person name="Woyke T."/>
            <person name="Ryan C.M."/>
            <person name="Banfield J.F."/>
        </authorList>
    </citation>
    <scope>NUCLEOTIDE SEQUENCE [LARGE SCALE GENOMIC DNA]</scope>
</reference>
<evidence type="ECO:0000256" key="3">
    <source>
        <dbReference type="ARBA" id="ARBA00022989"/>
    </source>
</evidence>
<comment type="catalytic activity">
    <reaction evidence="7">
        <text>a peptidoglycan chain = a peptidoglycan chain with N-acetyl-1,6-anhydromuramyl-[peptide] at the reducing end + a peptidoglycan chain with N-acetylglucosamine at the non-reducing end.</text>
        <dbReference type="EC" id="4.2.2.29"/>
    </reaction>
</comment>
<organism evidence="8 9">
    <name type="scientific">candidate division WWE3 bacterium CG06_land_8_20_14_3_00_42_16</name>
    <dbReference type="NCBI Taxonomy" id="1975083"/>
    <lineage>
        <taxon>Bacteria</taxon>
        <taxon>Katanobacteria</taxon>
    </lineage>
</organism>
<evidence type="ECO:0000313" key="9">
    <source>
        <dbReference type="Proteomes" id="UP000229916"/>
    </source>
</evidence>
<comment type="similarity">
    <text evidence="7">Belongs to the transglycosylase MltG family.</text>
</comment>
<evidence type="ECO:0000256" key="4">
    <source>
        <dbReference type="ARBA" id="ARBA00023136"/>
    </source>
</evidence>
<dbReference type="InterPro" id="IPR003770">
    <property type="entry name" value="MLTG-like"/>
</dbReference>
<keyword evidence="5 7" id="KW-0456">Lyase</keyword>
<dbReference type="GO" id="GO:0009252">
    <property type="term" value="P:peptidoglycan biosynthetic process"/>
    <property type="evidence" value="ECO:0007669"/>
    <property type="project" value="UniProtKB-UniRule"/>
</dbReference>
<feature type="transmembrane region" description="Helical" evidence="7">
    <location>
        <begin position="21"/>
        <end position="47"/>
    </location>
</feature>
<dbReference type="NCBIfam" id="TIGR00247">
    <property type="entry name" value="endolytic transglycosylase MltG"/>
    <property type="match status" value="1"/>
</dbReference>
<dbReference type="EMBL" id="PEWD01000025">
    <property type="protein sequence ID" value="PIU69154.1"/>
    <property type="molecule type" value="Genomic_DNA"/>
</dbReference>
<comment type="caution">
    <text evidence="8">The sequence shown here is derived from an EMBL/GenBank/DDBJ whole genome shotgun (WGS) entry which is preliminary data.</text>
</comment>
<dbReference type="AlphaFoldDB" id="A0A2M7AP55"/>
<protein>
    <recommendedName>
        <fullName evidence="7">Endolytic murein transglycosylase</fullName>
        <ecNumber evidence="7">4.2.2.29</ecNumber>
    </recommendedName>
    <alternativeName>
        <fullName evidence="7">Peptidoglycan lytic transglycosylase</fullName>
    </alternativeName>
    <alternativeName>
        <fullName evidence="7">Peptidoglycan polymerization terminase</fullName>
    </alternativeName>
</protein>
<dbReference type="Gene3D" id="3.30.1490.480">
    <property type="entry name" value="Endolytic murein transglycosylase"/>
    <property type="match status" value="1"/>
</dbReference>
<dbReference type="EC" id="4.2.2.29" evidence="7"/>
<keyword evidence="2 7" id="KW-0812">Transmembrane</keyword>
<evidence type="ECO:0000256" key="1">
    <source>
        <dbReference type="ARBA" id="ARBA00022475"/>
    </source>
</evidence>
<proteinExistence type="inferred from homology"/>
<gene>
    <name evidence="7" type="primary">mltG</name>
    <name evidence="8" type="ORF">COS81_01175</name>
</gene>
<keyword evidence="4 7" id="KW-0472">Membrane</keyword>
<dbReference type="Pfam" id="PF02618">
    <property type="entry name" value="YceG"/>
    <property type="match status" value="1"/>
</dbReference>
<sequence>MEDQDLAKFQSKQIIKKRSATPWLVVMFCVILAAGLILAAQKLYFFYLSAPGTDSKSYVFMIDEGESAKIIATNLYRQGFIRSDLFFSWWVKKEKLSLQAGEYSFSKNVPLPDLAQALTHGISDARITFLEGWRREQIAEEILANRNLPEIVTSDMTQAEKETWLENFLSQTQEGYLFPDTYTLPKKSSLSDLIGFMQENFWVQFSLELRDQAAQKDMTMDEVVILASIVERETKNAEDRTLVAGILVKRLKNDWPLEADATVQYAKAERTCKGEELGCEWWAEELTQEDLETDSPYNTRKYKGLPPTPICSPSFSSLEAVVNFQESDWWYYLSGQDGKMHYAKTLEEHNRNSAQFL</sequence>
<dbReference type="CDD" id="cd08010">
    <property type="entry name" value="MltG_like"/>
    <property type="match status" value="1"/>
</dbReference>
<feature type="site" description="Important for catalytic activity" evidence="7">
    <location>
        <position position="233"/>
    </location>
</feature>
<name>A0A2M7AP55_UNCKA</name>
<evidence type="ECO:0000313" key="8">
    <source>
        <dbReference type="EMBL" id="PIU69154.1"/>
    </source>
</evidence>
<comment type="function">
    <text evidence="7">Functions as a peptidoglycan terminase that cleaves nascent peptidoglycan strands endolytically to terminate their elongation.</text>
</comment>
<comment type="subcellular location">
    <subcellularLocation>
        <location evidence="7">Cell membrane</location>
        <topology evidence="7">Single-pass membrane protein</topology>
    </subcellularLocation>
</comment>
<dbReference type="PANTHER" id="PTHR30518">
    <property type="entry name" value="ENDOLYTIC MUREIN TRANSGLYCOSYLASE"/>
    <property type="match status" value="1"/>
</dbReference>
<keyword evidence="1 7" id="KW-1003">Cell membrane</keyword>
<dbReference type="Proteomes" id="UP000229916">
    <property type="component" value="Unassembled WGS sequence"/>
</dbReference>
<dbReference type="GO" id="GO:0008932">
    <property type="term" value="F:lytic endotransglycosylase activity"/>
    <property type="evidence" value="ECO:0007669"/>
    <property type="project" value="UniProtKB-UniRule"/>
</dbReference>
<dbReference type="GO" id="GO:0071555">
    <property type="term" value="P:cell wall organization"/>
    <property type="evidence" value="ECO:0007669"/>
    <property type="project" value="UniProtKB-KW"/>
</dbReference>
<evidence type="ECO:0000256" key="7">
    <source>
        <dbReference type="HAMAP-Rule" id="MF_02065"/>
    </source>
</evidence>
<dbReference type="HAMAP" id="MF_02065">
    <property type="entry name" value="MltG"/>
    <property type="match status" value="1"/>
</dbReference>
<dbReference type="GO" id="GO:0005886">
    <property type="term" value="C:plasma membrane"/>
    <property type="evidence" value="ECO:0007669"/>
    <property type="project" value="UniProtKB-SubCell"/>
</dbReference>
<dbReference type="PANTHER" id="PTHR30518:SF2">
    <property type="entry name" value="ENDOLYTIC MUREIN TRANSGLYCOSYLASE"/>
    <property type="match status" value="1"/>
</dbReference>
<evidence type="ECO:0000256" key="6">
    <source>
        <dbReference type="ARBA" id="ARBA00023316"/>
    </source>
</evidence>
<accession>A0A2M7AP55</accession>